<organism evidence="1 2">
    <name type="scientific">Rosa chinensis</name>
    <name type="common">China rose</name>
    <dbReference type="NCBI Taxonomy" id="74649"/>
    <lineage>
        <taxon>Eukaryota</taxon>
        <taxon>Viridiplantae</taxon>
        <taxon>Streptophyta</taxon>
        <taxon>Embryophyta</taxon>
        <taxon>Tracheophyta</taxon>
        <taxon>Spermatophyta</taxon>
        <taxon>Magnoliopsida</taxon>
        <taxon>eudicotyledons</taxon>
        <taxon>Gunneridae</taxon>
        <taxon>Pentapetalae</taxon>
        <taxon>rosids</taxon>
        <taxon>fabids</taxon>
        <taxon>Rosales</taxon>
        <taxon>Rosaceae</taxon>
        <taxon>Rosoideae</taxon>
        <taxon>Rosoideae incertae sedis</taxon>
        <taxon>Rosa</taxon>
    </lineage>
</organism>
<dbReference type="Gramene" id="PRQ16983">
    <property type="protein sequence ID" value="PRQ16983"/>
    <property type="gene ID" value="RchiOBHm_Chr7g0190171"/>
</dbReference>
<proteinExistence type="predicted"/>
<sequence>MNPETCMRELTTESLQMRAKKYGAIELQQPNVDDIGMEKCGPFLYLYGMLEVTSYSSCVVIGRVTLFTC</sequence>
<gene>
    <name evidence="1" type="ORF">RchiOBHm_Chr7g0190171</name>
</gene>
<accession>A0A2P6P4Y6</accession>
<keyword evidence="2" id="KW-1185">Reference proteome</keyword>
<reference evidence="1 2" key="1">
    <citation type="journal article" date="2018" name="Nat. Genet.">
        <title>The Rosa genome provides new insights in the design of modern roses.</title>
        <authorList>
            <person name="Bendahmane M."/>
        </authorList>
    </citation>
    <scope>NUCLEOTIDE SEQUENCE [LARGE SCALE GENOMIC DNA]</scope>
    <source>
        <strain evidence="2">cv. Old Blush</strain>
    </source>
</reference>
<comment type="caution">
    <text evidence="1">The sequence shown here is derived from an EMBL/GenBank/DDBJ whole genome shotgun (WGS) entry which is preliminary data.</text>
</comment>
<evidence type="ECO:0000313" key="2">
    <source>
        <dbReference type="Proteomes" id="UP000238479"/>
    </source>
</evidence>
<dbReference type="AlphaFoldDB" id="A0A2P6P4Y6"/>
<dbReference type="EMBL" id="PDCK01000045">
    <property type="protein sequence ID" value="PRQ16983.1"/>
    <property type="molecule type" value="Genomic_DNA"/>
</dbReference>
<name>A0A2P6P4Y6_ROSCH</name>
<evidence type="ECO:0000313" key="1">
    <source>
        <dbReference type="EMBL" id="PRQ16983.1"/>
    </source>
</evidence>
<dbReference type="Proteomes" id="UP000238479">
    <property type="component" value="Chromosome 7"/>
</dbReference>
<protein>
    <submittedName>
        <fullName evidence="1">Uncharacterized protein</fullName>
    </submittedName>
</protein>